<dbReference type="Gene3D" id="1.25.10.10">
    <property type="entry name" value="Leucine-rich Repeat Variant"/>
    <property type="match status" value="1"/>
</dbReference>
<comment type="similarity">
    <text evidence="1">Belongs to the importin alpha family.</text>
</comment>
<dbReference type="eggNOG" id="KOG0166">
    <property type="taxonomic scope" value="Eukaryota"/>
</dbReference>
<keyword evidence="5" id="KW-1185">Reference proteome</keyword>
<dbReference type="KEGG" id="aaf:AURANDRAFT_1761"/>
<dbReference type="GeneID" id="20218862"/>
<dbReference type="OrthoDB" id="29145at2759"/>
<dbReference type="InterPro" id="IPR000225">
    <property type="entry name" value="Armadillo"/>
</dbReference>
<evidence type="ECO:0000256" key="2">
    <source>
        <dbReference type="ARBA" id="ARBA00022448"/>
    </source>
</evidence>
<dbReference type="InterPro" id="IPR016024">
    <property type="entry name" value="ARM-type_fold"/>
</dbReference>
<dbReference type="InParanoid" id="F0XZF8"/>
<evidence type="ECO:0000256" key="3">
    <source>
        <dbReference type="ARBA" id="ARBA00022927"/>
    </source>
</evidence>
<gene>
    <name evidence="4" type="ORF">AURANDRAFT_1761</name>
</gene>
<dbReference type="PANTHER" id="PTHR23316">
    <property type="entry name" value="IMPORTIN ALPHA"/>
    <property type="match status" value="1"/>
</dbReference>
<proteinExistence type="inferred from homology"/>
<organism evidence="5">
    <name type="scientific">Aureococcus anophagefferens</name>
    <name type="common">Harmful bloom alga</name>
    <dbReference type="NCBI Taxonomy" id="44056"/>
    <lineage>
        <taxon>Eukaryota</taxon>
        <taxon>Sar</taxon>
        <taxon>Stramenopiles</taxon>
        <taxon>Ochrophyta</taxon>
        <taxon>Pelagophyceae</taxon>
        <taxon>Pelagomonadales</taxon>
        <taxon>Pelagomonadaceae</taxon>
        <taxon>Aureococcus</taxon>
    </lineage>
</organism>
<keyword evidence="3" id="KW-0653">Protein transport</keyword>
<keyword evidence="2" id="KW-0813">Transport</keyword>
<dbReference type="Proteomes" id="UP000002729">
    <property type="component" value="Unassembled WGS sequence"/>
</dbReference>
<evidence type="ECO:0000313" key="4">
    <source>
        <dbReference type="EMBL" id="EGB11333.1"/>
    </source>
</evidence>
<dbReference type="AlphaFoldDB" id="F0XZF8"/>
<feature type="non-terminal residue" evidence="4">
    <location>
        <position position="357"/>
    </location>
</feature>
<dbReference type="EMBL" id="GL833122">
    <property type="protein sequence ID" value="EGB11333.1"/>
    <property type="molecule type" value="Genomic_DNA"/>
</dbReference>
<protein>
    <recommendedName>
        <fullName evidence="6">IBB domain-containing protein</fullName>
    </recommendedName>
</protein>
<name>F0XZF8_AURAN</name>
<accession>F0XZF8</accession>
<dbReference type="Pfam" id="PF00514">
    <property type="entry name" value="Arm"/>
    <property type="match status" value="4"/>
</dbReference>
<evidence type="ECO:0000313" key="5">
    <source>
        <dbReference type="Proteomes" id="UP000002729"/>
    </source>
</evidence>
<sequence length="357" mass="38896">IVDGLNSTDLHARLKATQHLRAMLSSVRVFGFLNRPVRLVVDAGVVPRLVEFQQDDTDLQKEALWVLTQIALGSAQPGVADAVVEAGAVPMFCRLMGTGDERRVGQVTWALWLVLKYSPKSRDLMLDHGAMEAIVQQLREGSAQSKKRDLVYGAVRLLSQLCAEIELEQVRPAVSVLAKLLSFRDDNCQVHYFACLGLAHVSHLGSIERAQTIIDAGACPRLVELLGHPSLEVVSCALFAVGNICSTDDDNHVQTMIDLSVLARLYALLYHEDFGAQREAVWITGNCCAGNMEQIQAVLDFAGLVPRVVELLGSGSLEVRAEASWLMVTISRGGLPEQVDALVQHGCIPALCELLKV</sequence>
<dbReference type="GO" id="GO:0015031">
    <property type="term" value="P:protein transport"/>
    <property type="evidence" value="ECO:0007669"/>
    <property type="project" value="UniProtKB-KW"/>
</dbReference>
<evidence type="ECO:0000256" key="1">
    <source>
        <dbReference type="ARBA" id="ARBA00010394"/>
    </source>
</evidence>
<dbReference type="SMART" id="SM00185">
    <property type="entry name" value="ARM"/>
    <property type="match status" value="6"/>
</dbReference>
<evidence type="ECO:0008006" key="6">
    <source>
        <dbReference type="Google" id="ProtNLM"/>
    </source>
</evidence>
<reference evidence="4 5" key="1">
    <citation type="journal article" date="2011" name="Proc. Natl. Acad. Sci. U.S.A.">
        <title>Niche of harmful alga Aureococcus anophagefferens revealed through ecogenomics.</title>
        <authorList>
            <person name="Gobler C.J."/>
            <person name="Berry D.L."/>
            <person name="Dyhrman S.T."/>
            <person name="Wilhelm S.W."/>
            <person name="Salamov A."/>
            <person name="Lobanov A.V."/>
            <person name="Zhang Y."/>
            <person name="Collier J.L."/>
            <person name="Wurch L.L."/>
            <person name="Kustka A.B."/>
            <person name="Dill B.D."/>
            <person name="Shah M."/>
            <person name="VerBerkmoes N.C."/>
            <person name="Kuo A."/>
            <person name="Terry A."/>
            <person name="Pangilinan J."/>
            <person name="Lindquist E.A."/>
            <person name="Lucas S."/>
            <person name="Paulsen I.T."/>
            <person name="Hattenrath-Lehmann T.K."/>
            <person name="Talmage S.C."/>
            <person name="Walker E.A."/>
            <person name="Koch F."/>
            <person name="Burson A.M."/>
            <person name="Marcoval M.A."/>
            <person name="Tang Y.Z."/>
            <person name="Lecleir G.R."/>
            <person name="Coyne K.J."/>
            <person name="Berg G.M."/>
            <person name="Bertrand E.M."/>
            <person name="Saito M.A."/>
            <person name="Gladyshev V.N."/>
            <person name="Grigoriev I.V."/>
        </authorList>
    </citation>
    <scope>NUCLEOTIDE SEQUENCE [LARGE SCALE GENOMIC DNA]</scope>
    <source>
        <strain evidence="5">CCMP 1984</strain>
    </source>
</reference>
<feature type="non-terminal residue" evidence="4">
    <location>
        <position position="1"/>
    </location>
</feature>
<dbReference type="SUPFAM" id="SSF48371">
    <property type="entry name" value="ARM repeat"/>
    <property type="match status" value="1"/>
</dbReference>
<dbReference type="RefSeq" id="XP_009033524.1">
    <property type="nucleotide sequence ID" value="XM_009035276.1"/>
</dbReference>
<dbReference type="InterPro" id="IPR011989">
    <property type="entry name" value="ARM-like"/>
</dbReference>